<dbReference type="KEGG" id="mpar:F7D14_06275"/>
<dbReference type="InterPro" id="IPR009057">
    <property type="entry name" value="Homeodomain-like_sf"/>
</dbReference>
<dbReference type="PANTHER" id="PTHR47506">
    <property type="entry name" value="TRANSCRIPTIONAL REGULATORY PROTEIN"/>
    <property type="match status" value="1"/>
</dbReference>
<dbReference type="PROSITE" id="PS50977">
    <property type="entry name" value="HTH_TETR_2"/>
    <property type="match status" value="1"/>
</dbReference>
<dbReference type="RefSeq" id="WP_016921938.1">
    <property type="nucleotide sequence ID" value="NZ_CP044331.1"/>
</dbReference>
<keyword evidence="2 4" id="KW-0238">DNA-binding</keyword>
<dbReference type="Proteomes" id="UP000422569">
    <property type="component" value="Chromosome"/>
</dbReference>
<reference evidence="6 7" key="1">
    <citation type="submission" date="2019-09" db="EMBL/GenBank/DDBJ databases">
        <title>Isolation and complete genome sequencing of Methylocystis species.</title>
        <authorList>
            <person name="Rumah B.L."/>
            <person name="Stead C.E."/>
            <person name="Stevens B.C."/>
            <person name="Minton N.P."/>
            <person name="Grosse-Honebrink A."/>
            <person name="Zhang Y."/>
        </authorList>
    </citation>
    <scope>NUCLEOTIDE SEQUENCE [LARGE SCALE GENOMIC DNA]</scope>
    <source>
        <strain evidence="6 7">BRCS2</strain>
    </source>
</reference>
<evidence type="ECO:0000256" key="2">
    <source>
        <dbReference type="ARBA" id="ARBA00023125"/>
    </source>
</evidence>
<gene>
    <name evidence="6" type="ORF">F7D14_06275</name>
</gene>
<accession>A0A6B8M2L2</accession>
<evidence type="ECO:0000313" key="7">
    <source>
        <dbReference type="Proteomes" id="UP000422569"/>
    </source>
</evidence>
<keyword evidence="3" id="KW-0804">Transcription</keyword>
<dbReference type="AlphaFoldDB" id="A0A6B8M2L2"/>
<dbReference type="SUPFAM" id="SSF46689">
    <property type="entry name" value="Homeodomain-like"/>
    <property type="match status" value="1"/>
</dbReference>
<dbReference type="Gene3D" id="1.10.357.10">
    <property type="entry name" value="Tetracycline Repressor, domain 2"/>
    <property type="match status" value="1"/>
</dbReference>
<dbReference type="GO" id="GO:0003677">
    <property type="term" value="F:DNA binding"/>
    <property type="evidence" value="ECO:0007669"/>
    <property type="project" value="UniProtKB-UniRule"/>
</dbReference>
<evidence type="ECO:0000259" key="5">
    <source>
        <dbReference type="PROSITE" id="PS50977"/>
    </source>
</evidence>
<organism evidence="6 7">
    <name type="scientific">Methylocystis parvus</name>
    <dbReference type="NCBI Taxonomy" id="134"/>
    <lineage>
        <taxon>Bacteria</taxon>
        <taxon>Pseudomonadati</taxon>
        <taxon>Pseudomonadota</taxon>
        <taxon>Alphaproteobacteria</taxon>
        <taxon>Hyphomicrobiales</taxon>
        <taxon>Methylocystaceae</taxon>
        <taxon>Methylocystis</taxon>
    </lineage>
</organism>
<feature type="DNA-binding region" description="H-T-H motif" evidence="4">
    <location>
        <begin position="26"/>
        <end position="45"/>
    </location>
</feature>
<evidence type="ECO:0000256" key="3">
    <source>
        <dbReference type="ARBA" id="ARBA00023163"/>
    </source>
</evidence>
<name>A0A6B8M2L2_9HYPH</name>
<evidence type="ECO:0000313" key="6">
    <source>
        <dbReference type="EMBL" id="QGM97121.1"/>
    </source>
</evidence>
<protein>
    <submittedName>
        <fullName evidence="6">TetR/AcrR family transcriptional regulator</fullName>
    </submittedName>
</protein>
<sequence length="183" mass="20904">MSRFRKEDWLALGAKLLAGEGSAALTIDRLTAEARRTRGSFYHHFEDRDAFLRALMARWRKEVIDEAGKRYEQAQSANDLRRLMRELPFEVDHRFERALRRLAASEPIVREAVADVDSRRIEGLACVLAHIYPELKDPQSAAYVQYAAVVGLQWLIGDIDDPRAPGIMEAGARIFRLNDEPEP</sequence>
<keyword evidence="7" id="KW-1185">Reference proteome</keyword>
<evidence type="ECO:0000256" key="1">
    <source>
        <dbReference type="ARBA" id="ARBA00023015"/>
    </source>
</evidence>
<feature type="domain" description="HTH tetR-type" evidence="5">
    <location>
        <begin position="3"/>
        <end position="63"/>
    </location>
</feature>
<evidence type="ECO:0000256" key="4">
    <source>
        <dbReference type="PROSITE-ProRule" id="PRU00335"/>
    </source>
</evidence>
<dbReference type="EMBL" id="CP044331">
    <property type="protein sequence ID" value="QGM97121.1"/>
    <property type="molecule type" value="Genomic_DNA"/>
</dbReference>
<dbReference type="Pfam" id="PF00440">
    <property type="entry name" value="TetR_N"/>
    <property type="match status" value="1"/>
</dbReference>
<keyword evidence="1" id="KW-0805">Transcription regulation</keyword>
<dbReference type="PANTHER" id="PTHR47506:SF1">
    <property type="entry name" value="HTH-TYPE TRANSCRIPTIONAL REGULATOR YJDC"/>
    <property type="match status" value="1"/>
</dbReference>
<proteinExistence type="predicted"/>
<dbReference type="InterPro" id="IPR001647">
    <property type="entry name" value="HTH_TetR"/>
</dbReference>